<proteinExistence type="predicted"/>
<dbReference type="AlphaFoldDB" id="A0A1E3FQ59"/>
<protein>
    <submittedName>
        <fullName evidence="1">Uncharacterized protein</fullName>
    </submittedName>
</protein>
<accession>A0A1E3FQ59</accession>
<sequence>MRKQGNVRLWHFAHKAETACTTAFETTLHLLAKQILVESDTLRAPALVCQLHEQPSRADITLCVEHTLRWDVAGETEVWVDGIRPDFRGVCQGKVIFVEVTVTHEPDLLKLEALKRLQTPALEIDLSAAPRAVTVPEARRLVIDAIENKRWLFYPGETEAKAQLTALRNQRDAAAYAALDEVYREERRLDVALNAARADAIADRLMKIEKNNARFRSATPAEKLAFLTAKLGTPVTAWPAILGHNVRGASAIKVSTRIWQADVFRRHILRQRARNPHQSVTVEEVADWLIERNDIALSESTSVRVAVWDFLSVLERADYLRRRVRQEFEILRDVLGDETQVPSQEAKARTLETVTHGYCWARAAADVSQFWSAVRKTGVHVAPSDATTLLRAWQEPRHRISNEAVYAQSVATRLRIPVEKAVELLAAAGVFVRAVV</sequence>
<gene>
    <name evidence="1" type="ORF">LXE91_32845</name>
</gene>
<dbReference type="RefSeq" id="WP_046196804.1">
    <property type="nucleotide sequence ID" value="NZ_CP042166.1"/>
</dbReference>
<evidence type="ECO:0000313" key="1">
    <source>
        <dbReference type="EMBL" id="WFN22753.1"/>
    </source>
</evidence>
<evidence type="ECO:0000313" key="2">
    <source>
        <dbReference type="Proteomes" id="UP001220209"/>
    </source>
</evidence>
<dbReference type="Proteomes" id="UP001220209">
    <property type="component" value="Chromosome 3"/>
</dbReference>
<organism evidence="1 2">
    <name type="scientific">Burkholderia contaminans</name>
    <dbReference type="NCBI Taxonomy" id="488447"/>
    <lineage>
        <taxon>Bacteria</taxon>
        <taxon>Pseudomonadati</taxon>
        <taxon>Pseudomonadota</taxon>
        <taxon>Betaproteobacteria</taxon>
        <taxon>Burkholderiales</taxon>
        <taxon>Burkholderiaceae</taxon>
        <taxon>Burkholderia</taxon>
        <taxon>Burkholderia cepacia complex</taxon>
    </lineage>
</organism>
<dbReference type="EMBL" id="CP090642">
    <property type="protein sequence ID" value="WFN22753.1"/>
    <property type="molecule type" value="Genomic_DNA"/>
</dbReference>
<reference evidence="1 2" key="1">
    <citation type="submission" date="2021-12" db="EMBL/GenBank/DDBJ databases">
        <title>Genomic and phenotypic characterization of three Burkholderia contaminans isolates recovered from different sources.</title>
        <authorList>
            <person name="Lopez De Volder A."/>
            <person name="Fan Y."/>
            <person name="Nunvar J."/>
            <person name="Herrera T."/>
            <person name="Timp W."/>
            <person name="Degrossi J."/>
        </authorList>
    </citation>
    <scope>NUCLEOTIDE SEQUENCE [LARGE SCALE GENOMIC DNA]</scope>
    <source>
        <strain evidence="1 2">LMG 23361</strain>
    </source>
</reference>
<name>A0A1E3FQ59_9BURK</name>